<dbReference type="Pfam" id="PF07762">
    <property type="entry name" value="DUF1618"/>
    <property type="match status" value="1"/>
</dbReference>
<organism evidence="2">
    <name type="scientific">Arundo donax</name>
    <name type="common">Giant reed</name>
    <name type="synonym">Donax arundinaceus</name>
    <dbReference type="NCBI Taxonomy" id="35708"/>
    <lineage>
        <taxon>Eukaryota</taxon>
        <taxon>Viridiplantae</taxon>
        <taxon>Streptophyta</taxon>
        <taxon>Embryophyta</taxon>
        <taxon>Tracheophyta</taxon>
        <taxon>Spermatophyta</taxon>
        <taxon>Magnoliopsida</taxon>
        <taxon>Liliopsida</taxon>
        <taxon>Poales</taxon>
        <taxon>Poaceae</taxon>
        <taxon>PACMAD clade</taxon>
        <taxon>Arundinoideae</taxon>
        <taxon>Arundineae</taxon>
        <taxon>Arundo</taxon>
    </lineage>
</organism>
<feature type="domain" description="DUF1618" evidence="1">
    <location>
        <begin position="229"/>
        <end position="396"/>
    </location>
</feature>
<dbReference type="InterPro" id="IPR011676">
    <property type="entry name" value="DUF1618"/>
</dbReference>
<dbReference type="AlphaFoldDB" id="A0A0A9AH10"/>
<evidence type="ECO:0000259" key="1">
    <source>
        <dbReference type="Pfam" id="PF07762"/>
    </source>
</evidence>
<dbReference type="EMBL" id="GBRH01246926">
    <property type="protein sequence ID" value="JAD50969.1"/>
    <property type="molecule type" value="Transcribed_RNA"/>
</dbReference>
<proteinExistence type="predicted"/>
<reference evidence="2" key="1">
    <citation type="submission" date="2014-09" db="EMBL/GenBank/DDBJ databases">
        <authorList>
            <person name="Magalhaes I.L.F."/>
            <person name="Oliveira U."/>
            <person name="Santos F.R."/>
            <person name="Vidigal T.H.D.A."/>
            <person name="Brescovit A.D."/>
            <person name="Santos A.J."/>
        </authorList>
    </citation>
    <scope>NUCLEOTIDE SEQUENCE</scope>
    <source>
        <tissue evidence="2">Shoot tissue taken approximately 20 cm above the soil surface</tissue>
    </source>
</reference>
<name>A0A0A9AH10_ARUDO</name>
<dbReference type="PANTHER" id="PTHR33074:SF113">
    <property type="entry name" value="DUF1618 DOMAIN-CONTAINING PROTEIN"/>
    <property type="match status" value="1"/>
</dbReference>
<sequence length="498" mass="56147">MAAASWIPPTLPECDDAPGCVLLDMSCYIADRSCDSTATGVTSSGLPIQVTFRAARPPILSHLCVHCPGLDFPRSAPKVVATHADLLLLRVPVSPDAHLSPKTRFWDYFVYRAHPPLLELIPNPYPMRFNDAEAALFSRDDSGGYVVAALRLRVPRRDPNGGAWIRTEFDLLLYRSSDAAEGWVSNRVSVEQPVRDTLVPLPHALVDDMLYHETGKTITVGGKRGTVAWVDLWRGILLCDLLDECPVLRDVPLPLPARGNWNRLLQQCNPNFLRDITISRNKDSIKYVEIEIKPPRELKRTTRDSYLEWVRRTSSNSDLVLRDGWRATTWSMPLPVRSWEHWCHECDADSNALIIDASKPLLSETLSKLRGSDATAILQRLSVGYPTISMDDDAVYLLSKVDNLQVVVAVDMRKKMLRGVAELDIQKDFILMPTYCSSEISSYAKKTTGTLEALKQTESEALKPTEVRAKELARRMRRGKKHVWRRIPLNDAIQYQLI</sequence>
<evidence type="ECO:0000313" key="2">
    <source>
        <dbReference type="EMBL" id="JAD50969.1"/>
    </source>
</evidence>
<protein>
    <recommendedName>
        <fullName evidence="1">DUF1618 domain-containing protein</fullName>
    </recommendedName>
</protein>
<reference evidence="2" key="2">
    <citation type="journal article" date="2015" name="Data Brief">
        <title>Shoot transcriptome of the giant reed, Arundo donax.</title>
        <authorList>
            <person name="Barrero R.A."/>
            <person name="Guerrero F.D."/>
            <person name="Moolhuijzen P."/>
            <person name="Goolsby J.A."/>
            <person name="Tidwell J."/>
            <person name="Bellgard S.E."/>
            <person name="Bellgard M.I."/>
        </authorList>
    </citation>
    <scope>NUCLEOTIDE SEQUENCE</scope>
    <source>
        <tissue evidence="2">Shoot tissue taken approximately 20 cm above the soil surface</tissue>
    </source>
</reference>
<accession>A0A0A9AH10</accession>
<dbReference type="PANTHER" id="PTHR33074">
    <property type="entry name" value="EXPRESSED PROTEIN-RELATED"/>
    <property type="match status" value="1"/>
</dbReference>